<evidence type="ECO:0000313" key="2">
    <source>
        <dbReference type="Proteomes" id="UP000274756"/>
    </source>
</evidence>
<accession>A0A3P7Q4C9</accession>
<dbReference type="EMBL" id="UYYG01001158">
    <property type="protein sequence ID" value="VDN57048.1"/>
    <property type="molecule type" value="Genomic_DNA"/>
</dbReference>
<gene>
    <name evidence="1" type="ORF">DME_LOCUS7021</name>
</gene>
<proteinExistence type="predicted"/>
<dbReference type="AlphaFoldDB" id="A0A3P7Q4C9"/>
<keyword evidence="2" id="KW-1185">Reference proteome</keyword>
<dbReference type="Proteomes" id="UP000274756">
    <property type="component" value="Unassembled WGS sequence"/>
</dbReference>
<sequence length="72" mass="8015">MISEALRVVLGQAAPNYTLGQFDPSTLKGSIIVAEKDLHLIWAAISIYGQHFGYSVALHINSVHKFLLKKFF</sequence>
<protein>
    <submittedName>
        <fullName evidence="1">Uncharacterized protein</fullName>
    </submittedName>
</protein>
<evidence type="ECO:0000313" key="1">
    <source>
        <dbReference type="EMBL" id="VDN57048.1"/>
    </source>
</evidence>
<reference evidence="1 2" key="1">
    <citation type="submission" date="2018-11" db="EMBL/GenBank/DDBJ databases">
        <authorList>
            <consortium name="Pathogen Informatics"/>
        </authorList>
    </citation>
    <scope>NUCLEOTIDE SEQUENCE [LARGE SCALE GENOMIC DNA]</scope>
</reference>
<dbReference type="OrthoDB" id="5799881at2759"/>
<name>A0A3P7Q4C9_DRAME</name>
<organism evidence="1 2">
    <name type="scientific">Dracunculus medinensis</name>
    <name type="common">Guinea worm</name>
    <dbReference type="NCBI Taxonomy" id="318479"/>
    <lineage>
        <taxon>Eukaryota</taxon>
        <taxon>Metazoa</taxon>
        <taxon>Ecdysozoa</taxon>
        <taxon>Nematoda</taxon>
        <taxon>Chromadorea</taxon>
        <taxon>Rhabditida</taxon>
        <taxon>Spirurina</taxon>
        <taxon>Dracunculoidea</taxon>
        <taxon>Dracunculidae</taxon>
        <taxon>Dracunculus</taxon>
    </lineage>
</organism>